<evidence type="ECO:0000256" key="3">
    <source>
        <dbReference type="ARBA" id="ARBA00022741"/>
    </source>
</evidence>
<keyword evidence="5" id="KW-0347">Helicase</keyword>
<keyword evidence="4" id="KW-0378">Hydrolase</keyword>
<dbReference type="Gene3D" id="1.10.860.10">
    <property type="entry name" value="DNAb Helicase, Chain A"/>
    <property type="match status" value="1"/>
</dbReference>
<dbReference type="Pfam" id="PF00772">
    <property type="entry name" value="DnaB"/>
    <property type="match status" value="1"/>
</dbReference>
<dbReference type="GO" id="GO:0043139">
    <property type="term" value="F:5'-3' DNA helicase activity"/>
    <property type="evidence" value="ECO:0007669"/>
    <property type="project" value="UniProtKB-EC"/>
</dbReference>
<gene>
    <name evidence="12" type="ORF">EXY26_09980</name>
</gene>
<comment type="catalytic activity">
    <reaction evidence="10">
        <text>ATP + H2O = ADP + phosphate + H(+)</text>
        <dbReference type="Rhea" id="RHEA:13065"/>
        <dbReference type="ChEBI" id="CHEBI:15377"/>
        <dbReference type="ChEBI" id="CHEBI:15378"/>
        <dbReference type="ChEBI" id="CHEBI:30616"/>
        <dbReference type="ChEBI" id="CHEBI:43474"/>
        <dbReference type="ChEBI" id="CHEBI:456216"/>
        <dbReference type="EC" id="5.6.2.3"/>
    </reaction>
</comment>
<dbReference type="GO" id="GO:0005829">
    <property type="term" value="C:cytosol"/>
    <property type="evidence" value="ECO:0007669"/>
    <property type="project" value="TreeGrafter"/>
</dbReference>
<comment type="caution">
    <text evidence="12">The sequence shown here is derived from an EMBL/GenBank/DDBJ whole genome shotgun (WGS) entry which is preliminary data.</text>
</comment>
<evidence type="ECO:0000256" key="1">
    <source>
        <dbReference type="ARBA" id="ARBA00008428"/>
    </source>
</evidence>
<dbReference type="AlphaFoldDB" id="A0A4Y8TYX3"/>
<dbReference type="PANTHER" id="PTHR30153:SF2">
    <property type="entry name" value="REPLICATIVE DNA HELICASE"/>
    <property type="match status" value="1"/>
</dbReference>
<evidence type="ECO:0000256" key="4">
    <source>
        <dbReference type="ARBA" id="ARBA00022801"/>
    </source>
</evidence>
<keyword evidence="7" id="KW-0238">DNA-binding</keyword>
<evidence type="ECO:0000256" key="5">
    <source>
        <dbReference type="ARBA" id="ARBA00022806"/>
    </source>
</evidence>
<dbReference type="GO" id="GO:0016787">
    <property type="term" value="F:hydrolase activity"/>
    <property type="evidence" value="ECO:0007669"/>
    <property type="project" value="UniProtKB-KW"/>
</dbReference>
<evidence type="ECO:0000256" key="7">
    <source>
        <dbReference type="ARBA" id="ARBA00023125"/>
    </source>
</evidence>
<evidence type="ECO:0000256" key="2">
    <source>
        <dbReference type="ARBA" id="ARBA00022705"/>
    </source>
</evidence>
<evidence type="ECO:0000259" key="11">
    <source>
        <dbReference type="PROSITE" id="PS51199"/>
    </source>
</evidence>
<dbReference type="InterPro" id="IPR036185">
    <property type="entry name" value="DNA_heli_DnaB-like_N_sf"/>
</dbReference>
<dbReference type="RefSeq" id="WP_134780237.1">
    <property type="nucleotide sequence ID" value="NZ_SPDS01000001.1"/>
</dbReference>
<name>A0A4Y8TYX3_9MICC</name>
<dbReference type="GO" id="GO:0005524">
    <property type="term" value="F:ATP binding"/>
    <property type="evidence" value="ECO:0007669"/>
    <property type="project" value="UniProtKB-KW"/>
</dbReference>
<dbReference type="PANTHER" id="PTHR30153">
    <property type="entry name" value="REPLICATIVE DNA HELICASE DNAB"/>
    <property type="match status" value="1"/>
</dbReference>
<dbReference type="InterPro" id="IPR007694">
    <property type="entry name" value="DNA_helicase_DnaB-like_C"/>
</dbReference>
<dbReference type="PROSITE" id="PS51199">
    <property type="entry name" value="SF4_HELICASE"/>
    <property type="match status" value="1"/>
</dbReference>
<evidence type="ECO:0000256" key="9">
    <source>
        <dbReference type="ARBA" id="ARBA00044969"/>
    </source>
</evidence>
<accession>A0A4Y8TYX3</accession>
<dbReference type="SUPFAM" id="SSF52540">
    <property type="entry name" value="P-loop containing nucleoside triphosphate hydrolases"/>
    <property type="match status" value="1"/>
</dbReference>
<evidence type="ECO:0000256" key="6">
    <source>
        <dbReference type="ARBA" id="ARBA00022840"/>
    </source>
</evidence>
<keyword evidence="8" id="KW-0413">Isomerase</keyword>
<dbReference type="Proteomes" id="UP000297638">
    <property type="component" value="Unassembled WGS sequence"/>
</dbReference>
<organism evidence="12 13">
    <name type="scientific">Glutamicibacter arilaitensis</name>
    <dbReference type="NCBI Taxonomy" id="256701"/>
    <lineage>
        <taxon>Bacteria</taxon>
        <taxon>Bacillati</taxon>
        <taxon>Actinomycetota</taxon>
        <taxon>Actinomycetes</taxon>
        <taxon>Micrococcales</taxon>
        <taxon>Micrococcaceae</taxon>
        <taxon>Glutamicibacter</taxon>
    </lineage>
</organism>
<dbReference type="Gene3D" id="3.40.50.300">
    <property type="entry name" value="P-loop containing nucleotide triphosphate hydrolases"/>
    <property type="match status" value="1"/>
</dbReference>
<dbReference type="SUPFAM" id="SSF48024">
    <property type="entry name" value="N-terminal domain of DnaB helicase"/>
    <property type="match status" value="1"/>
</dbReference>
<dbReference type="EC" id="5.6.2.3" evidence="9"/>
<dbReference type="InterPro" id="IPR016136">
    <property type="entry name" value="DNA_helicase_N/primase_C"/>
</dbReference>
<evidence type="ECO:0000313" key="13">
    <source>
        <dbReference type="Proteomes" id="UP000297638"/>
    </source>
</evidence>
<keyword evidence="3" id="KW-0547">Nucleotide-binding</keyword>
<feature type="domain" description="SF4 helicase" evidence="11">
    <location>
        <begin position="159"/>
        <end position="415"/>
    </location>
</feature>
<dbReference type="GO" id="GO:0006260">
    <property type="term" value="P:DNA replication"/>
    <property type="evidence" value="ECO:0007669"/>
    <property type="project" value="UniProtKB-KW"/>
</dbReference>
<evidence type="ECO:0000313" key="12">
    <source>
        <dbReference type="EMBL" id="TFH57300.1"/>
    </source>
</evidence>
<dbReference type="EMBL" id="SPDS01000001">
    <property type="protein sequence ID" value="TFH57300.1"/>
    <property type="molecule type" value="Genomic_DNA"/>
</dbReference>
<dbReference type="Pfam" id="PF03796">
    <property type="entry name" value="DnaB_C"/>
    <property type="match status" value="1"/>
</dbReference>
<dbReference type="InterPro" id="IPR027417">
    <property type="entry name" value="P-loop_NTPase"/>
</dbReference>
<evidence type="ECO:0000256" key="8">
    <source>
        <dbReference type="ARBA" id="ARBA00023235"/>
    </source>
</evidence>
<dbReference type="InterPro" id="IPR007693">
    <property type="entry name" value="DNA_helicase_DnaB-like_N"/>
</dbReference>
<protein>
    <recommendedName>
        <fullName evidence="9">DNA 5'-3' helicase</fullName>
        <ecNumber evidence="9">5.6.2.3</ecNumber>
    </recommendedName>
</protein>
<keyword evidence="2" id="KW-0235">DNA replication</keyword>
<evidence type="ECO:0000256" key="10">
    <source>
        <dbReference type="ARBA" id="ARBA00048954"/>
    </source>
</evidence>
<dbReference type="GO" id="GO:0003677">
    <property type="term" value="F:DNA binding"/>
    <property type="evidence" value="ECO:0007669"/>
    <property type="project" value="UniProtKB-KW"/>
</dbReference>
<proteinExistence type="inferred from homology"/>
<reference evidence="12 13" key="1">
    <citation type="submission" date="2019-03" db="EMBL/GenBank/DDBJ databases">
        <title>Glutamicibacter sp. LJH19 genome.</title>
        <authorList>
            <person name="Sinai Borker S."/>
            <person name="Kumar R."/>
        </authorList>
    </citation>
    <scope>NUCLEOTIDE SEQUENCE [LARGE SCALE GENOMIC DNA]</scope>
    <source>
        <strain evidence="12 13">LJH19</strain>
    </source>
</reference>
<keyword evidence="6" id="KW-0067">ATP-binding</keyword>
<comment type="similarity">
    <text evidence="1">Belongs to the helicase family. DnaB subfamily.</text>
</comment>
<sequence length="415" mass="46115">MEHTHTVERSIIGMIINTRGGIISQMTLDPADYASKQYEVIHRAALTMYNERRGISQLTLENELRGNEFRVDPLTIREAAQEIPDYDNIEVLENIVSEAATRRRLAAVFQGAQQAIASPVDIGDTVEETRLRITDAVSGSKGPKVSFLADDVDEIIASLDEVHNYPATPWPDLDAIIGGLRPGNVYVVGARPGVGKSVLGMQFAQAMEANGAVPFISLEMGKTEIGKRLIANETEISLSRVDSGNLHDKERALIDQWRAKRIAQGRIAILNDSLTMSQIKKFVHNVHRRQKLSGIVIDYLQLINTPSGDRRPRHELIAEFSRQAKMLSVEYEVPVILLSQVNRNSTQTDDPPKMSDLRESGAIEQDASIVILLHRAINGSDEEAKTRLMVGVAKNRHGRTGNFELEFKGHYQKAV</sequence>